<evidence type="ECO:0000256" key="4">
    <source>
        <dbReference type="HAMAP-Rule" id="MF_00373"/>
    </source>
</evidence>
<dbReference type="GO" id="GO:1990904">
    <property type="term" value="C:ribonucleoprotein complex"/>
    <property type="evidence" value="ECO:0007669"/>
    <property type="project" value="UniProtKB-KW"/>
</dbReference>
<dbReference type="InterPro" id="IPR037147">
    <property type="entry name" value="Ribosomal_bL28_sf"/>
</dbReference>
<proteinExistence type="inferred from homology"/>
<comment type="caution">
    <text evidence="5">The sequence shown here is derived from an EMBL/GenBank/DDBJ whole genome shotgun (WGS) entry which is preliminary data.</text>
</comment>
<dbReference type="InterPro" id="IPR034704">
    <property type="entry name" value="Ribosomal_bL28/bL31-like_sf"/>
</dbReference>
<gene>
    <name evidence="4" type="primary">rpmB</name>
    <name evidence="5" type="ORF">UT08_C0010G0033</name>
</gene>
<evidence type="ECO:0000313" key="5">
    <source>
        <dbReference type="EMBL" id="KKQ85106.1"/>
    </source>
</evidence>
<dbReference type="GO" id="GO:0005840">
    <property type="term" value="C:ribosome"/>
    <property type="evidence" value="ECO:0007669"/>
    <property type="project" value="UniProtKB-KW"/>
</dbReference>
<dbReference type="HAMAP" id="MF_00373">
    <property type="entry name" value="Ribosomal_bL28"/>
    <property type="match status" value="1"/>
</dbReference>
<accession>A0A0G0P761</accession>
<name>A0A0G0P761_9BACT</name>
<protein>
    <recommendedName>
        <fullName evidence="4">Large ribosomal subunit protein bL28</fullName>
    </recommendedName>
</protein>
<dbReference type="Proteomes" id="UP000034081">
    <property type="component" value="Unassembled WGS sequence"/>
</dbReference>
<dbReference type="GO" id="GO:0006412">
    <property type="term" value="P:translation"/>
    <property type="evidence" value="ECO:0007669"/>
    <property type="project" value="UniProtKB-UniRule"/>
</dbReference>
<dbReference type="PANTHER" id="PTHR39080">
    <property type="entry name" value="50S RIBOSOMAL PROTEIN L28"/>
    <property type="match status" value="1"/>
</dbReference>
<dbReference type="Gene3D" id="2.30.170.40">
    <property type="entry name" value="Ribosomal protein L28/L24"/>
    <property type="match status" value="1"/>
</dbReference>
<dbReference type="PANTHER" id="PTHR39080:SF1">
    <property type="entry name" value="LARGE RIBOSOMAL SUBUNIT PROTEIN BL28A"/>
    <property type="match status" value="1"/>
</dbReference>
<sequence>MSYLCQICGKQKSVGRSQKHKRGVAGKRWKYRAPVTPRLFKPNLQRVTLKINGDVKSMRICTKCLKRIKKFGSVHEYKNIAVA</sequence>
<keyword evidence="3 4" id="KW-0687">Ribonucleoprotein</keyword>
<dbReference type="Pfam" id="PF00830">
    <property type="entry name" value="Ribosomal_L28"/>
    <property type="match status" value="1"/>
</dbReference>
<dbReference type="InterPro" id="IPR026569">
    <property type="entry name" value="Ribosomal_bL28"/>
</dbReference>
<dbReference type="GO" id="GO:0003735">
    <property type="term" value="F:structural constituent of ribosome"/>
    <property type="evidence" value="ECO:0007669"/>
    <property type="project" value="InterPro"/>
</dbReference>
<organism evidence="5 6">
    <name type="scientific">Candidatus Woesebacteria bacterium GW2011_GWB1_38_8</name>
    <dbReference type="NCBI Taxonomy" id="1618570"/>
    <lineage>
        <taxon>Bacteria</taxon>
        <taxon>Candidatus Woeseibacteriota</taxon>
    </lineage>
</organism>
<comment type="similarity">
    <text evidence="1 4">Belongs to the bacterial ribosomal protein bL28 family.</text>
</comment>
<dbReference type="InterPro" id="IPR050096">
    <property type="entry name" value="Bacterial_rp_bL28"/>
</dbReference>
<evidence type="ECO:0000256" key="3">
    <source>
        <dbReference type="ARBA" id="ARBA00023274"/>
    </source>
</evidence>
<dbReference type="STRING" id="1618570.UT08_C0010G0033"/>
<evidence type="ECO:0000313" key="6">
    <source>
        <dbReference type="Proteomes" id="UP000034081"/>
    </source>
</evidence>
<dbReference type="SUPFAM" id="SSF143800">
    <property type="entry name" value="L28p-like"/>
    <property type="match status" value="1"/>
</dbReference>
<dbReference type="EMBL" id="LBVL01000010">
    <property type="protein sequence ID" value="KKQ85106.1"/>
    <property type="molecule type" value="Genomic_DNA"/>
</dbReference>
<evidence type="ECO:0000256" key="1">
    <source>
        <dbReference type="ARBA" id="ARBA00008760"/>
    </source>
</evidence>
<reference evidence="5 6" key="1">
    <citation type="journal article" date="2015" name="Nature">
        <title>rRNA introns, odd ribosomes, and small enigmatic genomes across a large radiation of phyla.</title>
        <authorList>
            <person name="Brown C.T."/>
            <person name="Hug L.A."/>
            <person name="Thomas B.C."/>
            <person name="Sharon I."/>
            <person name="Castelle C.J."/>
            <person name="Singh A."/>
            <person name="Wilkins M.J."/>
            <person name="Williams K.H."/>
            <person name="Banfield J.F."/>
        </authorList>
    </citation>
    <scope>NUCLEOTIDE SEQUENCE [LARGE SCALE GENOMIC DNA]</scope>
</reference>
<keyword evidence="2 4" id="KW-0689">Ribosomal protein</keyword>
<dbReference type="AlphaFoldDB" id="A0A0G0P761"/>
<evidence type="ECO:0000256" key="2">
    <source>
        <dbReference type="ARBA" id="ARBA00022980"/>
    </source>
</evidence>